<reference evidence="2 3" key="1">
    <citation type="submission" date="2017-03" db="EMBL/GenBank/DDBJ databases">
        <title>Widespread Adenine N6-methylation of Active Genes in Fungi.</title>
        <authorList>
            <consortium name="DOE Joint Genome Institute"/>
            <person name="Mondo S.J."/>
            <person name="Dannebaum R.O."/>
            <person name="Kuo R.C."/>
            <person name="Louie K.B."/>
            <person name="Bewick A.J."/>
            <person name="Labutti K."/>
            <person name="Haridas S."/>
            <person name="Kuo A."/>
            <person name="Salamov A."/>
            <person name="Ahrendt S.R."/>
            <person name="Lau R."/>
            <person name="Bowen B.P."/>
            <person name="Lipzen A."/>
            <person name="Sullivan W."/>
            <person name="Andreopoulos W.B."/>
            <person name="Clum A."/>
            <person name="Lindquist E."/>
            <person name="Daum C."/>
            <person name="Northen T.R."/>
            <person name="Ramamoorthy G."/>
            <person name="Schmitz R.J."/>
            <person name="Gryganskyi A."/>
            <person name="Culley D."/>
            <person name="Magnuson J."/>
            <person name="James T.Y."/>
            <person name="O'Malley M.A."/>
            <person name="Stajich J.E."/>
            <person name="Spatafora J.W."/>
            <person name="Visel A."/>
            <person name="Grigoriev I.V."/>
        </authorList>
    </citation>
    <scope>NUCLEOTIDE SEQUENCE [LARGE SCALE GENOMIC DNA]</scope>
    <source>
        <strain evidence="2 3">NRRL Y-17943</strain>
    </source>
</reference>
<dbReference type="InParanoid" id="A0A1Y1URI3"/>
<dbReference type="Proteomes" id="UP000193218">
    <property type="component" value="Unassembled WGS sequence"/>
</dbReference>
<proteinExistence type="predicted"/>
<organism evidence="2 3">
    <name type="scientific">Kockovaella imperatae</name>
    <dbReference type="NCBI Taxonomy" id="4999"/>
    <lineage>
        <taxon>Eukaryota</taxon>
        <taxon>Fungi</taxon>
        <taxon>Dikarya</taxon>
        <taxon>Basidiomycota</taxon>
        <taxon>Agaricomycotina</taxon>
        <taxon>Tremellomycetes</taxon>
        <taxon>Tremellales</taxon>
        <taxon>Cuniculitremaceae</taxon>
        <taxon>Kockovaella</taxon>
    </lineage>
</organism>
<dbReference type="Gene3D" id="3.40.30.10">
    <property type="entry name" value="Glutaredoxin"/>
    <property type="match status" value="1"/>
</dbReference>
<feature type="region of interest" description="Disordered" evidence="1">
    <location>
        <begin position="209"/>
        <end position="229"/>
    </location>
</feature>
<evidence type="ECO:0000313" key="3">
    <source>
        <dbReference type="Proteomes" id="UP000193218"/>
    </source>
</evidence>
<sequence length="229" mass="25178">MSSSRSSADLDRPPTPEQLVEAQSSELFDEDGHRTTFGELTRGKRVVVIFIRHWWCIVCQTYIKRLAAQIPPSNLPEGTSVIVIGCGGYAPIKAYKSGSSDIYPIYANPSLSLYKLFDFTAKLKPEDPDNPKEYTSDLGSSVQRVFTGLKVALKRIDHLNSHGPIAQNGGEVVLEADERCSFFHRMQNTADHTDLIHLAKAIGAEYNPPSAAEKAKEAEPMTCDGPVKA</sequence>
<dbReference type="RefSeq" id="XP_021873550.1">
    <property type="nucleotide sequence ID" value="XM_022017833.1"/>
</dbReference>
<evidence type="ECO:0000256" key="1">
    <source>
        <dbReference type="SAM" id="MobiDB-lite"/>
    </source>
</evidence>
<dbReference type="Pfam" id="PF13911">
    <property type="entry name" value="AhpC-TSA_2"/>
    <property type="match status" value="1"/>
</dbReference>
<evidence type="ECO:0000313" key="2">
    <source>
        <dbReference type="EMBL" id="ORX39765.1"/>
    </source>
</evidence>
<protein>
    <recommendedName>
        <fullName evidence="4">AhpC/TSA antioxidant enzyme-domain-containing protein</fullName>
    </recommendedName>
</protein>
<dbReference type="GeneID" id="33559642"/>
<evidence type="ECO:0008006" key="4">
    <source>
        <dbReference type="Google" id="ProtNLM"/>
    </source>
</evidence>
<dbReference type="PANTHER" id="PTHR28630:SF3">
    <property type="entry name" value="PEROXIREDOXIN-LIKE 2C"/>
    <property type="match status" value="1"/>
</dbReference>
<dbReference type="AlphaFoldDB" id="A0A1Y1URI3"/>
<name>A0A1Y1URI3_9TREE</name>
<comment type="caution">
    <text evidence="2">The sequence shown here is derived from an EMBL/GenBank/DDBJ whole genome shotgun (WGS) entry which is preliminary data.</text>
</comment>
<keyword evidence="3" id="KW-1185">Reference proteome</keyword>
<dbReference type="CDD" id="cd02970">
    <property type="entry name" value="PRX_like2"/>
    <property type="match status" value="1"/>
</dbReference>
<dbReference type="EMBL" id="NBSH01000002">
    <property type="protein sequence ID" value="ORX39765.1"/>
    <property type="molecule type" value="Genomic_DNA"/>
</dbReference>
<dbReference type="OrthoDB" id="40334at2759"/>
<dbReference type="SUPFAM" id="SSF52833">
    <property type="entry name" value="Thioredoxin-like"/>
    <property type="match status" value="1"/>
</dbReference>
<dbReference type="STRING" id="4999.A0A1Y1URI3"/>
<dbReference type="PANTHER" id="PTHR28630">
    <property type="match status" value="1"/>
</dbReference>
<gene>
    <name evidence="2" type="ORF">BD324DRAFT_648394</name>
</gene>
<dbReference type="InterPro" id="IPR032801">
    <property type="entry name" value="PXL2A/B/C"/>
</dbReference>
<dbReference type="InterPro" id="IPR036249">
    <property type="entry name" value="Thioredoxin-like_sf"/>
</dbReference>
<accession>A0A1Y1URI3</accession>